<protein>
    <submittedName>
        <fullName evidence="1">CRISPR-associated protein, Cse4 family</fullName>
    </submittedName>
</protein>
<dbReference type="eggNOG" id="COG1857">
    <property type="taxonomic scope" value="Bacteria"/>
</dbReference>
<evidence type="ECO:0000313" key="1">
    <source>
        <dbReference type="EMBL" id="AFV90753.1"/>
    </source>
</evidence>
<dbReference type="RefSeq" id="WP_015071650.1">
    <property type="nucleotide sequence ID" value="NC_019395.1"/>
</dbReference>
<evidence type="ECO:0000313" key="2">
    <source>
        <dbReference type="Proteomes" id="UP000000214"/>
    </source>
</evidence>
<dbReference type="HOGENOM" id="CLU_044824_0_0_11"/>
<dbReference type="Proteomes" id="UP000000214">
    <property type="component" value="Chromosome"/>
</dbReference>
<dbReference type="KEGG" id="pbo:PACID_29880"/>
<dbReference type="Pfam" id="PF09344">
    <property type="entry name" value="Cas_CT1975"/>
    <property type="match status" value="1"/>
</dbReference>
<organism evidence="1 2">
    <name type="scientific">Acidipropionibacterium acidipropionici (strain ATCC 4875 / DSM 20272 / JCM 6432 / NBRC 12425 / NCIMB 8070 / 4)</name>
    <name type="common">Propionibacterium acidipropionici</name>
    <dbReference type="NCBI Taxonomy" id="1171373"/>
    <lineage>
        <taxon>Bacteria</taxon>
        <taxon>Bacillati</taxon>
        <taxon>Actinomycetota</taxon>
        <taxon>Actinomycetes</taxon>
        <taxon>Propionibacteriales</taxon>
        <taxon>Propionibacteriaceae</taxon>
        <taxon>Acidipropionibacterium</taxon>
    </lineage>
</organism>
<dbReference type="InterPro" id="IPR010148">
    <property type="entry name" value="CRISPR-assoc_prot_CT1975"/>
</dbReference>
<dbReference type="PATRIC" id="fig|1171373.8.peg.2937"/>
<proteinExistence type="predicted"/>
<dbReference type="AlphaFoldDB" id="K7S0B9"/>
<accession>K7S0B9</accession>
<name>K7S0B9_ACIA4</name>
<gene>
    <name evidence="1" type="ordered locus">PACID_29880</name>
</gene>
<dbReference type="STRING" id="1171373.PACID_29880"/>
<reference evidence="1 2" key="1">
    <citation type="journal article" date="2012" name="BMC Genomics">
        <title>The genome sequence of Propionibacterium acidipropionici provides insights into its biotechnological and industrial potential.</title>
        <authorList>
            <person name="Parizzi L.P."/>
            <person name="Grassi M.C."/>
            <person name="Llerena L.A."/>
            <person name="Carazzolle M.F."/>
            <person name="Queiroz V.L."/>
            <person name="Lunardi I."/>
            <person name="Zeidler A.F."/>
            <person name="Teixeira P.J."/>
            <person name="Mieczkowski P."/>
            <person name="Rincones J."/>
            <person name="Pereira G.A."/>
        </authorList>
    </citation>
    <scope>NUCLEOTIDE SEQUENCE [LARGE SCALE GENOMIC DNA]</scope>
    <source>
        <strain evidence="2">ATCC 4875 / DSM 20272 / JCM 6432 / NBRC 12425 / NCIMB 8070</strain>
    </source>
</reference>
<dbReference type="NCBIfam" id="TIGR01869">
    <property type="entry name" value="casC_Cse4"/>
    <property type="match status" value="1"/>
</dbReference>
<sequence>MTTPNYFVDVHILQDLPPSNINRDDNGTPKQCTYGGVQRLRVSSQSWKRSTRLAFEDLGLIPEENLGVRTRRVIALFAAEFRKWGVADDETATQLATAVVAPLKIKPGKKADQGAYLLFFSRPQVDDLVEKVMALREQWEPVIADTKALATIVDGLDVPGVVGHGHSLDVALFGRMVADLPEINVDAAAQVAHAISTHATQNQFDYFTAVDDFQNDSGSETGSGMIGTIEFNSATMYRFATVSTRQLSENLNDPSTTPQGVVDFIKAFALSMPTGHQTSYAAHTRPAAVVVSVRKDQPVNLVSAFEKPVWSPRQGMVEESELRLARFMQEEVTRWGDSPILVAACYAPVNDLNGEQKTLADVFGPSLSFADILDAVKVAISGDNPDD</sequence>
<dbReference type="EMBL" id="CP003493">
    <property type="protein sequence ID" value="AFV90753.1"/>
    <property type="molecule type" value="Genomic_DNA"/>
</dbReference>